<dbReference type="Pfam" id="PF01590">
    <property type="entry name" value="GAF"/>
    <property type="match status" value="1"/>
</dbReference>
<dbReference type="PANTHER" id="PTHR43102:SF2">
    <property type="entry name" value="GAF DOMAIN-CONTAINING PROTEIN"/>
    <property type="match status" value="1"/>
</dbReference>
<dbReference type="Gene3D" id="3.30.450.40">
    <property type="match status" value="1"/>
</dbReference>
<organism evidence="3 4">
    <name type="scientific">Bradyrhizobium cosmicum</name>
    <dbReference type="NCBI Taxonomy" id="1404864"/>
    <lineage>
        <taxon>Bacteria</taxon>
        <taxon>Pseudomonadati</taxon>
        <taxon>Pseudomonadota</taxon>
        <taxon>Alphaproteobacteria</taxon>
        <taxon>Hyphomicrobiales</taxon>
        <taxon>Nitrobacteraceae</taxon>
        <taxon>Bradyrhizobium</taxon>
    </lineage>
</organism>
<dbReference type="InterPro" id="IPR009061">
    <property type="entry name" value="DNA-bd_dom_put_sf"/>
</dbReference>
<dbReference type="InterPro" id="IPR041657">
    <property type="entry name" value="HTH_17"/>
</dbReference>
<feature type="domain" description="GAF" evidence="2">
    <location>
        <begin position="217"/>
        <end position="359"/>
    </location>
</feature>
<dbReference type="NCBIfam" id="TIGR01764">
    <property type="entry name" value="excise"/>
    <property type="match status" value="1"/>
</dbReference>
<evidence type="ECO:0000313" key="4">
    <source>
        <dbReference type="Proteomes" id="UP000007886"/>
    </source>
</evidence>
<feature type="region of interest" description="Disordered" evidence="1">
    <location>
        <begin position="364"/>
        <end position="394"/>
    </location>
</feature>
<dbReference type="InterPro" id="IPR003018">
    <property type="entry name" value="GAF"/>
</dbReference>
<proteinExistence type="predicted"/>
<dbReference type="GO" id="GO:0003677">
    <property type="term" value="F:DNA binding"/>
    <property type="evidence" value="ECO:0007669"/>
    <property type="project" value="InterPro"/>
</dbReference>
<evidence type="ECO:0000259" key="2">
    <source>
        <dbReference type="SMART" id="SM00065"/>
    </source>
</evidence>
<sequence>MDKEILTTAEAAKILGVSIRTAQLLIEGGTIPSWKTPGGHRRVYRRDVLAVISGPAQPPMFASARVITIARPDRITDYEAALAKVNDCVVESYTDVYAALLAIGSRLPAAVVIEAEQSGSARLDVLESLRSDPALGRTQILVVGRSAAGWTIGTAGLDTGTTVFVDGLPALPAAIETALRGAVEHPVPFETQPTFPFPDNEGQRLLALERSGLVDTPPEDSFDRLTWLAARSLDAPVALLTLLTPTRQWFKSRYGLDLVETPRGWAFCNYTILQKDIMVAENLATDQRFADNPAVSGELGFRFYAGCPVIDPDGFTLGSLCVIDTRPRTLDDTQKQILANLAALASSEIKLRATDRQLRWAIDHGAPRGGAAAAPPPAGKREVIPRPAKTGVEA</sequence>
<dbReference type="SMART" id="SM00065">
    <property type="entry name" value="GAF"/>
    <property type="match status" value="1"/>
</dbReference>
<dbReference type="RefSeq" id="WP_014438956.1">
    <property type="nucleotide sequence ID" value="NC_017082.1"/>
</dbReference>
<gene>
    <name evidence="3" type="ORF">S23_03220</name>
</gene>
<dbReference type="SUPFAM" id="SSF55781">
    <property type="entry name" value="GAF domain-like"/>
    <property type="match status" value="1"/>
</dbReference>
<dbReference type="Proteomes" id="UP000007886">
    <property type="component" value="Chromosome"/>
</dbReference>
<dbReference type="EMBL" id="AP012279">
    <property type="protein sequence ID" value="BAL73545.1"/>
    <property type="molecule type" value="Genomic_DNA"/>
</dbReference>
<dbReference type="PANTHER" id="PTHR43102">
    <property type="entry name" value="SLR1143 PROTEIN"/>
    <property type="match status" value="1"/>
</dbReference>
<protein>
    <recommendedName>
        <fullName evidence="2">GAF domain-containing protein</fullName>
    </recommendedName>
</protein>
<dbReference type="InterPro" id="IPR029016">
    <property type="entry name" value="GAF-like_dom_sf"/>
</dbReference>
<dbReference type="AlphaFoldDB" id="A0AAI8M8D2"/>
<dbReference type="InterPro" id="IPR010093">
    <property type="entry name" value="SinI_DNA-bd"/>
</dbReference>
<accession>A0AAI8M8D2</accession>
<name>A0AAI8M8D2_9BRAD</name>
<dbReference type="KEGG" id="brs:S23_03220"/>
<dbReference type="Gene3D" id="1.10.1660.10">
    <property type="match status" value="1"/>
</dbReference>
<reference evidence="3 4" key="1">
    <citation type="journal article" date="2012" name="Microbes Environ.">
        <title>Complete genome sequence of Bradyrhizobium sp. S23321: insights into symbiosis evolution in soil oligotrophs.</title>
        <authorList>
            <person name="Okubo T."/>
            <person name="Tsukui T."/>
            <person name="Maita H."/>
            <person name="Okamoto S."/>
            <person name="Oshima K."/>
            <person name="Fujisawa T."/>
            <person name="Saito A."/>
            <person name="Futamata H."/>
            <person name="Hattori R."/>
            <person name="Shimomura Y."/>
            <person name="Haruta S."/>
            <person name="Morimoto S."/>
            <person name="Wang Y."/>
            <person name="Sakai Y."/>
            <person name="Hattori M."/>
            <person name="Aizawa S."/>
            <person name="Nagashima K.V.P."/>
            <person name="Masuda S."/>
            <person name="Hattori T."/>
            <person name="Yamashita A."/>
            <person name="Bao Z."/>
            <person name="Hayatsu M."/>
            <person name="Kajiya-Kanegae H."/>
            <person name="Yoshinaga I."/>
            <person name="Sakamoto K."/>
            <person name="Toyota K."/>
            <person name="Nakao M."/>
            <person name="Kohara M."/>
            <person name="Anda M."/>
            <person name="Niwa R."/>
            <person name="Jung-Hwan P."/>
            <person name="Sameshima-Saito R."/>
            <person name="Tokuda S."/>
            <person name="Yamamoto S."/>
            <person name="Yamamoto S."/>
            <person name="Yokoyama T."/>
            <person name="Akutsu T."/>
            <person name="Nakamura Y."/>
            <person name="Nakahira-Yanaka Y."/>
            <person name="Takada Hoshino Y."/>
            <person name="Hirakawa H."/>
            <person name="Mitsui H."/>
            <person name="Terasawa K."/>
            <person name="Itakura M."/>
            <person name="Sato S."/>
            <person name="Ikeda-Ohtsubo W."/>
            <person name="Sakakura N."/>
            <person name="Kaminuma E."/>
            <person name="Minamisawa K."/>
        </authorList>
    </citation>
    <scope>NUCLEOTIDE SEQUENCE [LARGE SCALE GENOMIC DNA]</scope>
    <source>
        <strain evidence="3 4">S23321</strain>
    </source>
</reference>
<keyword evidence="4" id="KW-1185">Reference proteome</keyword>
<dbReference type="Pfam" id="PF12728">
    <property type="entry name" value="HTH_17"/>
    <property type="match status" value="1"/>
</dbReference>
<evidence type="ECO:0000313" key="3">
    <source>
        <dbReference type="EMBL" id="BAL73545.1"/>
    </source>
</evidence>
<dbReference type="SUPFAM" id="SSF46955">
    <property type="entry name" value="Putative DNA-binding domain"/>
    <property type="match status" value="1"/>
</dbReference>
<evidence type="ECO:0000256" key="1">
    <source>
        <dbReference type="SAM" id="MobiDB-lite"/>
    </source>
</evidence>